<feature type="transmembrane region" description="Helical" evidence="1">
    <location>
        <begin position="57"/>
        <end position="80"/>
    </location>
</feature>
<name>A0A5C6FDS5_9PLAN</name>
<dbReference type="Proteomes" id="UP000316476">
    <property type="component" value="Unassembled WGS sequence"/>
</dbReference>
<dbReference type="EMBL" id="SJPZ01000005">
    <property type="protein sequence ID" value="TWU59610.1"/>
    <property type="molecule type" value="Genomic_DNA"/>
</dbReference>
<feature type="transmembrane region" description="Helical" evidence="1">
    <location>
        <begin position="87"/>
        <end position="106"/>
    </location>
</feature>
<accession>A0A5C6FDS5</accession>
<dbReference type="RefSeq" id="WP_146416531.1">
    <property type="nucleotide sequence ID" value="NZ_SJPZ01000005.1"/>
</dbReference>
<reference evidence="2 3" key="1">
    <citation type="submission" date="2019-02" db="EMBL/GenBank/DDBJ databases">
        <title>Deep-cultivation of Planctomycetes and their phenomic and genomic characterization uncovers novel biology.</title>
        <authorList>
            <person name="Wiegand S."/>
            <person name="Jogler M."/>
            <person name="Boedeker C."/>
            <person name="Pinto D."/>
            <person name="Vollmers J."/>
            <person name="Rivas-Marin E."/>
            <person name="Kohn T."/>
            <person name="Peeters S.H."/>
            <person name="Heuer A."/>
            <person name="Rast P."/>
            <person name="Oberbeckmann S."/>
            <person name="Bunk B."/>
            <person name="Jeske O."/>
            <person name="Meyerdierks A."/>
            <person name="Storesund J.E."/>
            <person name="Kallscheuer N."/>
            <person name="Luecker S."/>
            <person name="Lage O.M."/>
            <person name="Pohl T."/>
            <person name="Merkel B.J."/>
            <person name="Hornburger P."/>
            <person name="Mueller R.-W."/>
            <person name="Bruemmer F."/>
            <person name="Labrenz M."/>
            <person name="Spormann A.M."/>
            <person name="Op Den Camp H."/>
            <person name="Overmann J."/>
            <person name="Amann R."/>
            <person name="Jetten M.S.M."/>
            <person name="Mascher T."/>
            <person name="Medema M.H."/>
            <person name="Devos D.P."/>
            <person name="Kaster A.-K."/>
            <person name="Ovreas L."/>
            <person name="Rohde M."/>
            <person name="Galperin M.Y."/>
            <person name="Jogler C."/>
        </authorList>
    </citation>
    <scope>NUCLEOTIDE SEQUENCE [LARGE SCALE GENOMIC DNA]</scope>
    <source>
        <strain evidence="2 3">V7</strain>
    </source>
</reference>
<comment type="caution">
    <text evidence="2">The sequence shown here is derived from an EMBL/GenBank/DDBJ whole genome shotgun (WGS) entry which is preliminary data.</text>
</comment>
<feature type="transmembrane region" description="Helical" evidence="1">
    <location>
        <begin position="20"/>
        <end position="37"/>
    </location>
</feature>
<keyword evidence="1" id="KW-0812">Transmembrane</keyword>
<feature type="transmembrane region" description="Helical" evidence="1">
    <location>
        <begin position="112"/>
        <end position="128"/>
    </location>
</feature>
<protein>
    <submittedName>
        <fullName evidence="2">Uncharacterized protein</fullName>
    </submittedName>
</protein>
<sequence>MKFELDKAERQKLTVDLLKVGIPTAVLLAGTWMKYVYERGFCSHFGVPVLLITFDTTAVLSLGLGVALLGAAAILAVVFLHDQLPAPAARIVLPLLITIHFVVFALNPARGIDLLGISGAALIYGIFARPPRYPSKTATVLGLFPLVTITGAYVGLYFTSGDQTLPMFMFALAVTWGWFFFVKWANRRSSQDRQAIDESPPLDESSTAFDRAMVTVAMQRPIVSAGRTQRRPNVFHPWLVNQTSCSLSPTARITSSASCSLTKTSHHDLGPSTASEVALI</sequence>
<evidence type="ECO:0000313" key="2">
    <source>
        <dbReference type="EMBL" id="TWU59610.1"/>
    </source>
</evidence>
<dbReference type="AlphaFoldDB" id="A0A5C6FDS5"/>
<gene>
    <name evidence="2" type="ORF">V7x_55200</name>
</gene>
<feature type="transmembrane region" description="Helical" evidence="1">
    <location>
        <begin position="165"/>
        <end position="185"/>
    </location>
</feature>
<evidence type="ECO:0000313" key="3">
    <source>
        <dbReference type="Proteomes" id="UP000316476"/>
    </source>
</evidence>
<evidence type="ECO:0000256" key="1">
    <source>
        <dbReference type="SAM" id="Phobius"/>
    </source>
</evidence>
<feature type="transmembrane region" description="Helical" evidence="1">
    <location>
        <begin position="140"/>
        <end position="159"/>
    </location>
</feature>
<keyword evidence="1" id="KW-1133">Transmembrane helix</keyword>
<proteinExistence type="predicted"/>
<keyword evidence="1" id="KW-0472">Membrane</keyword>
<organism evidence="2 3">
    <name type="scientific">Crateriforma conspicua</name>
    <dbReference type="NCBI Taxonomy" id="2527996"/>
    <lineage>
        <taxon>Bacteria</taxon>
        <taxon>Pseudomonadati</taxon>
        <taxon>Planctomycetota</taxon>
        <taxon>Planctomycetia</taxon>
        <taxon>Planctomycetales</taxon>
        <taxon>Planctomycetaceae</taxon>
        <taxon>Crateriforma</taxon>
    </lineage>
</organism>